<feature type="compositionally biased region" description="Basic and acidic residues" evidence="1">
    <location>
        <begin position="25"/>
        <end position="39"/>
    </location>
</feature>
<protein>
    <submittedName>
        <fullName evidence="3">Sex-determining region Y protein-like</fullName>
    </submittedName>
</protein>
<proteinExistence type="predicted"/>
<evidence type="ECO:0000313" key="3">
    <source>
        <dbReference type="RefSeq" id="XP_004487889.1"/>
    </source>
</evidence>
<dbReference type="PaxDb" id="3827-XP_004487889.1"/>
<accession>A0A1S2XGZ4</accession>
<reference evidence="2" key="1">
    <citation type="journal article" date="2013" name="Nat. Biotechnol.">
        <title>Draft genome sequence of chickpea (Cicer arietinum) provides a resource for trait improvement.</title>
        <authorList>
            <person name="Varshney R.K."/>
            <person name="Song C."/>
            <person name="Saxena R.K."/>
            <person name="Azam S."/>
            <person name="Yu S."/>
            <person name="Sharpe A.G."/>
            <person name="Cannon S."/>
            <person name="Baek J."/>
            <person name="Rosen B.D."/>
            <person name="Tar'an B."/>
            <person name="Millan T."/>
            <person name="Zhang X."/>
            <person name="Ramsay L.D."/>
            <person name="Iwata A."/>
            <person name="Wang Y."/>
            <person name="Nelson W."/>
            <person name="Farmer A.D."/>
            <person name="Gaur P.M."/>
            <person name="Soderlund C."/>
            <person name="Penmetsa R.V."/>
            <person name="Xu C."/>
            <person name="Bharti A.K."/>
            <person name="He W."/>
            <person name="Winter P."/>
            <person name="Zhao S."/>
            <person name="Hane J.K."/>
            <person name="Carrasquilla-Garcia N."/>
            <person name="Condie J.A."/>
            <person name="Upadhyaya H.D."/>
            <person name="Luo M.C."/>
            <person name="Thudi M."/>
            <person name="Gowda C.L."/>
            <person name="Singh N.P."/>
            <person name="Lichtenzveig J."/>
            <person name="Gali K.K."/>
            <person name="Rubio J."/>
            <person name="Nadarajan N."/>
            <person name="Dolezel J."/>
            <person name="Bansal K.C."/>
            <person name="Xu X."/>
            <person name="Edwards D."/>
            <person name="Zhang G."/>
            <person name="Kahl G."/>
            <person name="Gil J."/>
            <person name="Singh K.B."/>
            <person name="Datta S.K."/>
            <person name="Jackson S.A."/>
            <person name="Wang J."/>
            <person name="Cook D.R."/>
        </authorList>
    </citation>
    <scope>NUCLEOTIDE SEQUENCE [LARGE SCALE GENOMIC DNA]</scope>
    <source>
        <strain evidence="2">cv. CDC Frontier</strain>
    </source>
</reference>
<evidence type="ECO:0000313" key="2">
    <source>
        <dbReference type="Proteomes" id="UP000087171"/>
    </source>
</evidence>
<dbReference type="RefSeq" id="XP_004487889.1">
    <property type="nucleotide sequence ID" value="XM_004487832.3"/>
</dbReference>
<feature type="compositionally biased region" description="Basic and acidic residues" evidence="1">
    <location>
        <begin position="1"/>
        <end position="14"/>
    </location>
</feature>
<name>A0A1S2XGZ4_CICAR</name>
<feature type="region of interest" description="Disordered" evidence="1">
    <location>
        <begin position="1"/>
        <end position="87"/>
    </location>
</feature>
<gene>
    <name evidence="3" type="primary">LOC101504209</name>
</gene>
<reference evidence="3" key="2">
    <citation type="submission" date="2025-08" db="UniProtKB">
        <authorList>
            <consortium name="RefSeq"/>
        </authorList>
    </citation>
    <scope>IDENTIFICATION</scope>
    <source>
        <tissue evidence="3">Etiolated seedlings</tissue>
    </source>
</reference>
<dbReference type="AlphaFoldDB" id="A0A1S2XGZ4"/>
<sequence>MRTRGVKTDVDHSLVRPPTQSNRRAAVEKRRKRNEEMQAHEFQQNPVFDEEHDQQPQQDDVFDDEHDQQHQFDDEHGHHHQPKELMFPGGPYDLSVLKDYEHHMTINVWNGYDSK</sequence>
<evidence type="ECO:0000256" key="1">
    <source>
        <dbReference type="SAM" id="MobiDB-lite"/>
    </source>
</evidence>
<dbReference type="Proteomes" id="UP000087171">
    <property type="component" value="Chromosome Ca1"/>
</dbReference>
<organism evidence="2 3">
    <name type="scientific">Cicer arietinum</name>
    <name type="common">Chickpea</name>
    <name type="synonym">Garbanzo</name>
    <dbReference type="NCBI Taxonomy" id="3827"/>
    <lineage>
        <taxon>Eukaryota</taxon>
        <taxon>Viridiplantae</taxon>
        <taxon>Streptophyta</taxon>
        <taxon>Embryophyta</taxon>
        <taxon>Tracheophyta</taxon>
        <taxon>Spermatophyta</taxon>
        <taxon>Magnoliopsida</taxon>
        <taxon>eudicotyledons</taxon>
        <taxon>Gunneridae</taxon>
        <taxon>Pentapetalae</taxon>
        <taxon>rosids</taxon>
        <taxon>fabids</taxon>
        <taxon>Fabales</taxon>
        <taxon>Fabaceae</taxon>
        <taxon>Papilionoideae</taxon>
        <taxon>50 kb inversion clade</taxon>
        <taxon>NPAAA clade</taxon>
        <taxon>Hologalegina</taxon>
        <taxon>IRL clade</taxon>
        <taxon>Cicereae</taxon>
        <taxon>Cicer</taxon>
    </lineage>
</organism>
<feature type="compositionally biased region" description="Basic and acidic residues" evidence="1">
    <location>
        <begin position="67"/>
        <end position="77"/>
    </location>
</feature>
<keyword evidence="2" id="KW-1185">Reference proteome</keyword>